<dbReference type="InterPro" id="IPR049874">
    <property type="entry name" value="ROK_cs"/>
</dbReference>
<dbReference type="PANTHER" id="PTHR18964:SF149">
    <property type="entry name" value="BIFUNCTIONAL UDP-N-ACETYLGLUCOSAMINE 2-EPIMERASE_N-ACETYLMANNOSAMINE KINASE"/>
    <property type="match status" value="1"/>
</dbReference>
<dbReference type="GO" id="GO:0042732">
    <property type="term" value="P:D-xylose metabolic process"/>
    <property type="evidence" value="ECO:0007669"/>
    <property type="project" value="UniProtKB-KW"/>
</dbReference>
<dbReference type="Gene3D" id="3.30.420.40">
    <property type="match status" value="2"/>
</dbReference>
<dbReference type="InterPro" id="IPR043129">
    <property type="entry name" value="ATPase_NBD"/>
</dbReference>
<dbReference type="SUPFAM" id="SSF46785">
    <property type="entry name" value="Winged helix' DNA-binding domain"/>
    <property type="match status" value="1"/>
</dbReference>
<dbReference type="InterPro" id="IPR036390">
    <property type="entry name" value="WH_DNA-bd_sf"/>
</dbReference>
<evidence type="ECO:0000313" key="4">
    <source>
        <dbReference type="EMBL" id="NOH16137.1"/>
    </source>
</evidence>
<dbReference type="PANTHER" id="PTHR18964">
    <property type="entry name" value="ROK (REPRESSOR, ORF, KINASE) FAMILY"/>
    <property type="match status" value="1"/>
</dbReference>
<proteinExistence type="inferred from homology"/>
<keyword evidence="3" id="KW-0859">Xylose metabolism</keyword>
<comment type="similarity">
    <text evidence="2">Belongs to the ROK (NagC/XylR) family.</text>
</comment>
<dbReference type="Proteomes" id="UP000528432">
    <property type="component" value="Unassembled WGS sequence"/>
</dbReference>
<dbReference type="Pfam" id="PF13412">
    <property type="entry name" value="HTH_24"/>
    <property type="match status" value="1"/>
</dbReference>
<comment type="function">
    <text evidence="1">Transcriptional repressor of xylose-utilizing enzymes.</text>
</comment>
<dbReference type="InterPro" id="IPR000600">
    <property type="entry name" value="ROK"/>
</dbReference>
<dbReference type="Pfam" id="PF00480">
    <property type="entry name" value="ROK"/>
    <property type="match status" value="1"/>
</dbReference>
<dbReference type="AlphaFoldDB" id="A0A7Y3V7H0"/>
<dbReference type="PROSITE" id="PS01125">
    <property type="entry name" value="ROK"/>
    <property type="match status" value="1"/>
</dbReference>
<gene>
    <name evidence="4" type="ORF">HMJ28_07035</name>
</gene>
<reference evidence="4 5" key="1">
    <citation type="submission" date="2020-05" db="EMBL/GenBank/DDBJ databases">
        <title>Draft genome sequence of Clostridium cochlearium strain AGROS13 isolated from a sheep dairy farm in New Zealand.</title>
        <authorList>
            <person name="Gupta T.B."/>
            <person name="Jauregui R."/>
            <person name="Risson A.N."/>
            <person name="Brightwell G."/>
            <person name="Maclean P."/>
        </authorList>
    </citation>
    <scope>NUCLEOTIDE SEQUENCE [LARGE SCALE GENOMIC DNA]</scope>
    <source>
        <strain evidence="4 5">AGROS13</strain>
    </source>
</reference>
<dbReference type="SUPFAM" id="SSF53067">
    <property type="entry name" value="Actin-like ATPase domain"/>
    <property type="match status" value="1"/>
</dbReference>
<evidence type="ECO:0000256" key="1">
    <source>
        <dbReference type="ARBA" id="ARBA00002486"/>
    </source>
</evidence>
<dbReference type="InterPro" id="IPR036388">
    <property type="entry name" value="WH-like_DNA-bd_sf"/>
</dbReference>
<accession>A0A7Y3V7H0</accession>
<evidence type="ECO:0000313" key="5">
    <source>
        <dbReference type="Proteomes" id="UP000528432"/>
    </source>
</evidence>
<evidence type="ECO:0000256" key="2">
    <source>
        <dbReference type="ARBA" id="ARBA00006479"/>
    </source>
</evidence>
<keyword evidence="3" id="KW-0119">Carbohydrate metabolism</keyword>
<organism evidence="4 5">
    <name type="scientific">Clostridium cochlearium</name>
    <dbReference type="NCBI Taxonomy" id="1494"/>
    <lineage>
        <taxon>Bacteria</taxon>
        <taxon>Bacillati</taxon>
        <taxon>Bacillota</taxon>
        <taxon>Clostridia</taxon>
        <taxon>Eubacteriales</taxon>
        <taxon>Clostridiaceae</taxon>
        <taxon>Clostridium</taxon>
    </lineage>
</organism>
<name>A0A7Y3V7H0_CLOCO</name>
<dbReference type="Gene3D" id="1.10.10.10">
    <property type="entry name" value="Winged helix-like DNA-binding domain superfamily/Winged helix DNA-binding domain"/>
    <property type="match status" value="1"/>
</dbReference>
<comment type="caution">
    <text evidence="4">The sequence shown here is derived from an EMBL/GenBank/DDBJ whole genome shotgun (WGS) entry which is preliminary data.</text>
</comment>
<evidence type="ECO:0000256" key="3">
    <source>
        <dbReference type="ARBA" id="ARBA00022629"/>
    </source>
</evidence>
<protein>
    <submittedName>
        <fullName evidence="4">ROK family transcriptional regulator</fullName>
    </submittedName>
</protein>
<dbReference type="EMBL" id="JABFIF010000011">
    <property type="protein sequence ID" value="NOH16137.1"/>
    <property type="molecule type" value="Genomic_DNA"/>
</dbReference>
<sequence>MVKLINLDRETIKINNKKRIIKLIYKKGELTKQEISKELNISIPTTINNVNELIKEGIVEEAGVADSTGGRKPVIVKFIPNARFSFGVEIKPNYVRVILMNLHSQIQYDKCFEMNCLEQFDKVLYKVKEEINIVIEKMNIPREKILGIGFSLPGTVNEEKMLLELAPNLKVKNISFKEFEDSISIPVYIENEANASAYAELNLGIDKEIKNLAYISITEGIGVGVVVGGNLYKGKNKRAGEFGHMTIIANGIQCNCGKKGCWEMYSSEKALLNNYNEKSRNKINSLDEFFILLDSKEKTAIKVWEEYINYLCIGIQNMILILDPNYIVIGGKISSYGEGLLKAVKDRVFVENSFYTKEDNEIILSNLKSDASIKGAALLTYDKLFFLGNKII</sequence>